<sequence length="143" mass="14846">MDPYATVEELNEFLGHTPDTPARMLTRASRRVRGALLSSIYDRTNPDTAAALREATLELCAWWDSQGMDGSEVEGDLGDPRSWTSVSAGSISLGGRGGGSASSGSSATAAAAARAGLPDQAWLVLQQAGLTGHAPRTGARGWC</sequence>
<dbReference type="EMBL" id="JAUUCC010000013">
    <property type="protein sequence ID" value="MEE2050309.1"/>
    <property type="molecule type" value="Genomic_DNA"/>
</dbReference>
<organism evidence="1 2">
    <name type="scientific">Nocardiopsis tropica</name>
    <dbReference type="NCBI Taxonomy" id="109330"/>
    <lineage>
        <taxon>Bacteria</taxon>
        <taxon>Bacillati</taxon>
        <taxon>Actinomycetota</taxon>
        <taxon>Actinomycetes</taxon>
        <taxon>Streptosporangiales</taxon>
        <taxon>Nocardiopsidaceae</taxon>
        <taxon>Nocardiopsis</taxon>
    </lineage>
</organism>
<gene>
    <name evidence="1" type="ORF">Q8A49_07355</name>
</gene>
<dbReference type="Proteomes" id="UP001348641">
    <property type="component" value="Unassembled WGS sequence"/>
</dbReference>
<proteinExistence type="predicted"/>
<name>A0ABU7KMR8_9ACTN</name>
<accession>A0ABU7KMR8</accession>
<protein>
    <submittedName>
        <fullName evidence="1">Uncharacterized protein</fullName>
    </submittedName>
</protein>
<evidence type="ECO:0000313" key="1">
    <source>
        <dbReference type="EMBL" id="MEE2050309.1"/>
    </source>
</evidence>
<evidence type="ECO:0000313" key="2">
    <source>
        <dbReference type="Proteomes" id="UP001348641"/>
    </source>
</evidence>
<comment type="caution">
    <text evidence="1">The sequence shown here is derived from an EMBL/GenBank/DDBJ whole genome shotgun (WGS) entry which is preliminary data.</text>
</comment>
<reference evidence="1 2" key="1">
    <citation type="submission" date="2023-07" db="EMBL/GenBank/DDBJ databases">
        <authorList>
            <person name="Girao M."/>
            <person name="Carvalho M.F."/>
        </authorList>
    </citation>
    <scope>NUCLEOTIDE SEQUENCE [LARGE SCALE GENOMIC DNA]</scope>
    <source>
        <strain evidence="1 2">66/93</strain>
    </source>
</reference>
<dbReference type="RefSeq" id="WP_330157534.1">
    <property type="nucleotide sequence ID" value="NZ_BAAAJA010000059.1"/>
</dbReference>